<dbReference type="PANTHER" id="PTHR22741:SF10">
    <property type="entry name" value="COILED-COIL DOMAIN-CONTAINING PROTEIN CG32809"/>
    <property type="match status" value="1"/>
</dbReference>
<dbReference type="GO" id="GO:0005737">
    <property type="term" value="C:cytoplasm"/>
    <property type="evidence" value="ECO:0007669"/>
    <property type="project" value="TreeGrafter"/>
</dbReference>
<feature type="domain" description="Actin interacting protein 3-like C-terminal" evidence="3">
    <location>
        <begin position="525"/>
        <end position="807"/>
    </location>
</feature>
<evidence type="ECO:0000313" key="4">
    <source>
        <dbReference type="EMBL" id="CAD7628103.1"/>
    </source>
</evidence>
<feature type="region of interest" description="Disordered" evidence="2">
    <location>
        <begin position="363"/>
        <end position="452"/>
    </location>
</feature>
<dbReference type="InterPro" id="IPR051825">
    <property type="entry name" value="SRCIN1"/>
</dbReference>
<dbReference type="OrthoDB" id="6022652at2759"/>
<protein>
    <recommendedName>
        <fullName evidence="3">Actin interacting protein 3-like C-terminal domain-containing protein</fullName>
    </recommendedName>
</protein>
<feature type="region of interest" description="Disordered" evidence="2">
    <location>
        <begin position="789"/>
        <end position="820"/>
    </location>
</feature>
<dbReference type="Gene3D" id="1.20.58.1540">
    <property type="entry name" value="Actin interacting protein 3, C-terminal domain"/>
    <property type="match status" value="1"/>
</dbReference>
<dbReference type="AlphaFoldDB" id="A0A7R9KSE5"/>
<feature type="compositionally biased region" description="Polar residues" evidence="2">
    <location>
        <begin position="374"/>
        <end position="387"/>
    </location>
</feature>
<proteinExistence type="predicted"/>
<feature type="region of interest" description="Disordered" evidence="2">
    <location>
        <begin position="74"/>
        <end position="102"/>
    </location>
</feature>
<feature type="compositionally biased region" description="Low complexity" evidence="2">
    <location>
        <begin position="795"/>
        <end position="812"/>
    </location>
</feature>
<gene>
    <name evidence="4" type="ORF">OSB1V03_LOCUS8525</name>
</gene>
<evidence type="ECO:0000256" key="2">
    <source>
        <dbReference type="SAM" id="MobiDB-lite"/>
    </source>
</evidence>
<feature type="compositionally biased region" description="Low complexity" evidence="2">
    <location>
        <begin position="363"/>
        <end position="373"/>
    </location>
</feature>
<keyword evidence="5" id="KW-1185">Reference proteome</keyword>
<accession>A0A7R9KSE5</accession>
<feature type="compositionally biased region" description="Low complexity" evidence="2">
    <location>
        <begin position="74"/>
        <end position="99"/>
    </location>
</feature>
<feature type="domain" description="Actin interacting protein 3-like C-terminal" evidence="3">
    <location>
        <begin position="164"/>
        <end position="237"/>
    </location>
</feature>
<name>A0A7R9KSE5_9ACAR</name>
<dbReference type="PANTHER" id="PTHR22741">
    <property type="entry name" value="P140CAP/SNIP-RELATED"/>
    <property type="match status" value="1"/>
</dbReference>
<feature type="region of interest" description="Disordered" evidence="2">
    <location>
        <begin position="323"/>
        <end position="348"/>
    </location>
</feature>
<evidence type="ECO:0000256" key="1">
    <source>
        <dbReference type="ARBA" id="ARBA00023054"/>
    </source>
</evidence>
<dbReference type="Proteomes" id="UP000759131">
    <property type="component" value="Unassembled WGS sequence"/>
</dbReference>
<feature type="region of interest" description="Disordered" evidence="2">
    <location>
        <begin position="545"/>
        <end position="587"/>
    </location>
</feature>
<dbReference type="EMBL" id="OC859939">
    <property type="protein sequence ID" value="CAD7628103.1"/>
    <property type="molecule type" value="Genomic_DNA"/>
</dbReference>
<feature type="compositionally biased region" description="Polar residues" evidence="2">
    <location>
        <begin position="417"/>
        <end position="434"/>
    </location>
</feature>
<dbReference type="EMBL" id="CAJPIZ010005364">
    <property type="protein sequence ID" value="CAG2108533.1"/>
    <property type="molecule type" value="Genomic_DNA"/>
</dbReference>
<evidence type="ECO:0000313" key="5">
    <source>
        <dbReference type="Proteomes" id="UP000759131"/>
    </source>
</evidence>
<evidence type="ECO:0000259" key="3">
    <source>
        <dbReference type="Pfam" id="PF03915"/>
    </source>
</evidence>
<reference evidence="4" key="1">
    <citation type="submission" date="2020-11" db="EMBL/GenBank/DDBJ databases">
        <authorList>
            <person name="Tran Van P."/>
        </authorList>
    </citation>
    <scope>NUCLEOTIDE SEQUENCE</scope>
</reference>
<organism evidence="4">
    <name type="scientific">Medioppia subpectinata</name>
    <dbReference type="NCBI Taxonomy" id="1979941"/>
    <lineage>
        <taxon>Eukaryota</taxon>
        <taxon>Metazoa</taxon>
        <taxon>Ecdysozoa</taxon>
        <taxon>Arthropoda</taxon>
        <taxon>Chelicerata</taxon>
        <taxon>Arachnida</taxon>
        <taxon>Acari</taxon>
        <taxon>Acariformes</taxon>
        <taxon>Sarcoptiformes</taxon>
        <taxon>Oribatida</taxon>
        <taxon>Brachypylina</taxon>
        <taxon>Oppioidea</taxon>
        <taxon>Oppiidae</taxon>
        <taxon>Medioppia</taxon>
    </lineage>
</organism>
<keyword evidence="1" id="KW-0175">Coiled coil</keyword>
<dbReference type="InterPro" id="IPR022782">
    <property type="entry name" value="AIP3-like_C"/>
</dbReference>
<dbReference type="Pfam" id="PF03915">
    <property type="entry name" value="AIP3"/>
    <property type="match status" value="2"/>
</dbReference>
<sequence length="904" mass="100101">MLCNSLLYRICIAQYNALTKLVVKLLSRLSCCSSSNAHSGGGGGVGGGGGGGGGGGVGAGGGPRRMNHVVANNHHQQLQQHHQQQQQPQQPPQYQQLPQRPSSATPFERFVYQPSSTLFDEDPGIMSEIETSATGFRRGNKARSSLPIVRTPSKTQDRSLGLVFLQFRSETKRALLPNEITSLDTVKALFVRSFPRQLSMEYLDCSVIRIYIHDGSKDMFYELEDFRDIRDRCVLRIYEHGVNGPQPVGGHANMPVMSDSEQFGYFSEPEFESEYQSQHIHRGKRGPIVADKPLPTTGGQSQYYGTIILPAQYRQQVMVGRQPSYGGAAQPAPQPPERKPFPGYSQTLPRNAHIMSLYGNVNDANNTNNINQNQSPSSVAPSPTQRPVSPDLIQKPRPKDPIGQMMSTGPPPKPQRSFASRSALPPTQNMNSPSMVGPQYHQNRPLPDRPYSVAGHYPTPAYGQDFSGYLSSPERRMPHENQTHVRSSFSGYPSSAMQFEDPYGVYGMRSGAATPVIDEEARVRMQQMERQIVSLTNVVSKALTPAQSMKSEEKSVSFSEEASDSDQFIHCPQRADKSGKPAPPPKPAALVGYRGELPLHITTDMLSQLKQIRKKTKDLRGEVRSLRRLALQQTSNAKETLRDTCNKIKTTLAFITGSSDCQFRLERMRISQERDSYGHDVCRLDKDLHELETQVEELRSNVINRRCRVNMSHVETMALVLSRASKTVADLKNRFPPLNQTLKSVMSQEMECCVREEKFLKEEPERLETALKRCKKLTGTLVTLKRLASVQEQRSTTNSSSPSSQLLQSVSTDGSDIGSRMYDTEMEPHTIIQVTPATPLPADASKTNVLDSLLDELQTFSKPSPVSSTANNALIGGQTSTARKLLQSIGSVDSSVAKKGDWII</sequence>